<organism evidence="1 2">
    <name type="scientific">Arthrobacter terricola</name>
    <dbReference type="NCBI Taxonomy" id="2547396"/>
    <lineage>
        <taxon>Bacteria</taxon>
        <taxon>Bacillati</taxon>
        <taxon>Actinomycetota</taxon>
        <taxon>Actinomycetes</taxon>
        <taxon>Micrococcales</taxon>
        <taxon>Micrococcaceae</taxon>
        <taxon>Arthrobacter</taxon>
    </lineage>
</organism>
<gene>
    <name evidence="1" type="ORF">E1809_17635</name>
</gene>
<dbReference type="RefSeq" id="WP_133205541.1">
    <property type="nucleotide sequence ID" value="NZ_SMRU01000022.1"/>
</dbReference>
<reference evidence="1 2" key="1">
    <citation type="submission" date="2019-03" db="EMBL/GenBank/DDBJ databases">
        <title>Whole genome sequence of Arthrobacter sp JH1-1.</title>
        <authorList>
            <person name="Trinh H.N."/>
        </authorList>
    </citation>
    <scope>NUCLEOTIDE SEQUENCE [LARGE SCALE GENOMIC DNA]</scope>
    <source>
        <strain evidence="1 2">JH1-1</strain>
    </source>
</reference>
<evidence type="ECO:0000313" key="1">
    <source>
        <dbReference type="EMBL" id="TDF92673.1"/>
    </source>
</evidence>
<keyword evidence="2" id="KW-1185">Reference proteome</keyword>
<comment type="caution">
    <text evidence="1">The sequence shown here is derived from an EMBL/GenBank/DDBJ whole genome shotgun (WGS) entry which is preliminary data.</text>
</comment>
<sequence>MNDSAPAKDRCTIHVSDPADLDTQLSQAEAQLQHQASRYQDRGILITRHSPWDFTLELDPSVPFGTTRENPA</sequence>
<protein>
    <submittedName>
        <fullName evidence="1">Uncharacterized protein</fullName>
    </submittedName>
</protein>
<dbReference type="Proteomes" id="UP000295511">
    <property type="component" value="Unassembled WGS sequence"/>
</dbReference>
<dbReference type="OrthoDB" id="4952017at2"/>
<proteinExistence type="predicted"/>
<dbReference type="EMBL" id="SMRU01000022">
    <property type="protein sequence ID" value="TDF92673.1"/>
    <property type="molecule type" value="Genomic_DNA"/>
</dbReference>
<name>A0A4R5KBU9_9MICC</name>
<accession>A0A4R5KBU9</accession>
<evidence type="ECO:0000313" key="2">
    <source>
        <dbReference type="Proteomes" id="UP000295511"/>
    </source>
</evidence>
<dbReference type="AlphaFoldDB" id="A0A4R5KBU9"/>